<accession>A0AAW4UH92</accession>
<protein>
    <submittedName>
        <fullName evidence="1">WYL domain-containing protein</fullName>
    </submittedName>
</protein>
<dbReference type="AlphaFoldDB" id="A0AAW4UH92"/>
<evidence type="ECO:0000313" key="1">
    <source>
        <dbReference type="EMBL" id="MCB6939969.1"/>
    </source>
</evidence>
<sequence length="81" mass="9645">DRILDYETADKQINSPSSPYYKEGELKQRIYFMYSGEWKRVGFEFNNGIIQSVMDRFPTAKLIKKDYENNHFEVEIEVIGN</sequence>
<dbReference type="Proteomes" id="UP001197684">
    <property type="component" value="Unassembled WGS sequence"/>
</dbReference>
<evidence type="ECO:0000313" key="2">
    <source>
        <dbReference type="Proteomes" id="UP001197684"/>
    </source>
</evidence>
<dbReference type="EMBL" id="JAJCJK010000166">
    <property type="protein sequence ID" value="MCB6939969.1"/>
    <property type="molecule type" value="Genomic_DNA"/>
</dbReference>
<proteinExistence type="predicted"/>
<name>A0AAW4UH92_9FIRM</name>
<feature type="non-terminal residue" evidence="1">
    <location>
        <position position="1"/>
    </location>
</feature>
<feature type="non-terminal residue" evidence="1">
    <location>
        <position position="81"/>
    </location>
</feature>
<reference evidence="1" key="1">
    <citation type="submission" date="2021-10" db="EMBL/GenBank/DDBJ databases">
        <title>Collection of gut derived symbiotic bacterial strains cultured from healthy donors.</title>
        <authorList>
            <person name="Lin H."/>
            <person name="Littmann E."/>
            <person name="Kohout C."/>
            <person name="Pamer E.G."/>
        </authorList>
    </citation>
    <scope>NUCLEOTIDE SEQUENCE</scope>
    <source>
        <strain evidence="1">DFI.9.42</strain>
    </source>
</reference>
<comment type="caution">
    <text evidence="1">The sequence shown here is derived from an EMBL/GenBank/DDBJ whole genome shotgun (WGS) entry which is preliminary data.</text>
</comment>
<organism evidence="1 2">
    <name type="scientific">Agathobacter rectalis</name>
    <dbReference type="NCBI Taxonomy" id="39491"/>
    <lineage>
        <taxon>Bacteria</taxon>
        <taxon>Bacillati</taxon>
        <taxon>Bacillota</taxon>
        <taxon>Clostridia</taxon>
        <taxon>Lachnospirales</taxon>
        <taxon>Lachnospiraceae</taxon>
        <taxon>Agathobacter</taxon>
    </lineage>
</organism>
<gene>
    <name evidence="1" type="ORF">LIZ56_16475</name>
</gene>